<sequence length="79" mass="8861">MDLTHFAKIKGRFTPSQQAAFRKAVVARYRSDTGVSIRTLCEETGRSYGMVHRTLTKAGVTMRPRGGRHPKRTTKRAVA</sequence>
<reference evidence="2 3" key="1">
    <citation type="submission" date="2012-11" db="EMBL/GenBank/DDBJ databases">
        <authorList>
            <person name="Huguet-Tapia J.C."/>
            <person name="Durkin A.S."/>
            <person name="Pettis G.S."/>
            <person name="Badger J.H."/>
        </authorList>
    </citation>
    <scope>NUCLEOTIDE SEQUENCE [LARGE SCALE GENOMIC DNA]</scope>
    <source>
        <strain evidence="2 3">91-03</strain>
    </source>
</reference>
<dbReference type="Proteomes" id="UP000010411">
    <property type="component" value="Unassembled WGS sequence"/>
</dbReference>
<protein>
    <recommendedName>
        <fullName evidence="1">Helix-turn-helix domain-containing protein</fullName>
    </recommendedName>
</protein>
<proteinExistence type="predicted"/>
<accession>L1KVN2</accession>
<name>L1KVN2_9ACTN</name>
<evidence type="ECO:0000313" key="3">
    <source>
        <dbReference type="Proteomes" id="UP000010411"/>
    </source>
</evidence>
<feature type="domain" description="Helix-turn-helix" evidence="1">
    <location>
        <begin position="12"/>
        <end position="68"/>
    </location>
</feature>
<organism evidence="2 3">
    <name type="scientific">Streptomyces ipomoeae 91-03</name>
    <dbReference type="NCBI Taxonomy" id="698759"/>
    <lineage>
        <taxon>Bacteria</taxon>
        <taxon>Bacillati</taxon>
        <taxon>Actinomycetota</taxon>
        <taxon>Actinomycetes</taxon>
        <taxon>Kitasatosporales</taxon>
        <taxon>Streptomycetaceae</taxon>
        <taxon>Streptomyces</taxon>
    </lineage>
</organism>
<dbReference type="Gene3D" id="1.10.10.60">
    <property type="entry name" value="Homeodomain-like"/>
    <property type="match status" value="1"/>
</dbReference>
<keyword evidence="3" id="KW-1185">Reference proteome</keyword>
<evidence type="ECO:0000313" key="2">
    <source>
        <dbReference type="EMBL" id="EKX64433.1"/>
    </source>
</evidence>
<dbReference type="EMBL" id="AEJC01000372">
    <property type="protein sequence ID" value="EKX64433.1"/>
    <property type="molecule type" value="Genomic_DNA"/>
</dbReference>
<dbReference type="PATRIC" id="fig|698759.3.peg.4915"/>
<dbReference type="AlphaFoldDB" id="L1KVN2"/>
<comment type="caution">
    <text evidence="2">The sequence shown here is derived from an EMBL/GenBank/DDBJ whole genome shotgun (WGS) entry which is preliminary data.</text>
</comment>
<dbReference type="InterPro" id="IPR045745">
    <property type="entry name" value="HTH_58_Actinobacteria-type"/>
</dbReference>
<gene>
    <name evidence="2" type="ORF">STRIP9103_01072</name>
</gene>
<dbReference type="Pfam" id="PF19575">
    <property type="entry name" value="HTH_58"/>
    <property type="match status" value="1"/>
</dbReference>
<evidence type="ECO:0000259" key="1">
    <source>
        <dbReference type="Pfam" id="PF19575"/>
    </source>
</evidence>